<dbReference type="PANTHER" id="PTHR42945">
    <property type="entry name" value="HISTIDINE BIOSYNTHESIS BIFUNCTIONAL PROTEIN"/>
    <property type="match status" value="1"/>
</dbReference>
<evidence type="ECO:0000256" key="1">
    <source>
        <dbReference type="ARBA" id="ARBA00000024"/>
    </source>
</evidence>
<evidence type="ECO:0000256" key="5">
    <source>
        <dbReference type="ARBA" id="ARBA00005204"/>
    </source>
</evidence>
<keyword evidence="14 15" id="KW-0511">Multifunctional enzyme</keyword>
<comment type="catalytic activity">
    <reaction evidence="1 15">
        <text>1-(5-phospho-beta-D-ribosyl)-5'-AMP + H2O = 1-(5-phospho-beta-D-ribosyl)-5-[(5-phospho-beta-D-ribosylamino)methylideneamino]imidazole-4-carboxamide</text>
        <dbReference type="Rhea" id="RHEA:20049"/>
        <dbReference type="ChEBI" id="CHEBI:15377"/>
        <dbReference type="ChEBI" id="CHEBI:58435"/>
        <dbReference type="ChEBI" id="CHEBI:59457"/>
        <dbReference type="EC" id="3.5.4.19"/>
    </reaction>
</comment>
<proteinExistence type="inferred from homology"/>
<feature type="region of interest" description="Phosphoribosyl-AMP cyclohydrolase" evidence="15">
    <location>
        <begin position="1"/>
        <end position="114"/>
    </location>
</feature>
<dbReference type="EC" id="3.5.4.19" evidence="15"/>
<dbReference type="NCBIfam" id="NF002747">
    <property type="entry name" value="PRK02759.1"/>
    <property type="match status" value="1"/>
</dbReference>
<keyword evidence="8 15" id="KW-0963">Cytoplasm</keyword>
<evidence type="ECO:0000256" key="4">
    <source>
        <dbReference type="ARBA" id="ARBA00005169"/>
    </source>
</evidence>
<dbReference type="InterPro" id="IPR038019">
    <property type="entry name" value="PRib_AMP_CycHydrolase_sf"/>
</dbReference>
<dbReference type="GO" id="GO:0004635">
    <property type="term" value="F:phosphoribosyl-AMP cyclohydrolase activity"/>
    <property type="evidence" value="ECO:0007669"/>
    <property type="project" value="UniProtKB-UniRule"/>
</dbReference>
<evidence type="ECO:0000256" key="3">
    <source>
        <dbReference type="ARBA" id="ARBA00004496"/>
    </source>
</evidence>
<dbReference type="HAMAP" id="MF_01020">
    <property type="entry name" value="HisE"/>
    <property type="match status" value="1"/>
</dbReference>
<evidence type="ECO:0000256" key="7">
    <source>
        <dbReference type="ARBA" id="ARBA00008299"/>
    </source>
</evidence>
<comment type="catalytic activity">
    <reaction evidence="2 15">
        <text>1-(5-phospho-beta-D-ribosyl)-ATP + H2O = 1-(5-phospho-beta-D-ribosyl)-5'-AMP + diphosphate + H(+)</text>
        <dbReference type="Rhea" id="RHEA:22828"/>
        <dbReference type="ChEBI" id="CHEBI:15377"/>
        <dbReference type="ChEBI" id="CHEBI:15378"/>
        <dbReference type="ChEBI" id="CHEBI:33019"/>
        <dbReference type="ChEBI" id="CHEBI:59457"/>
        <dbReference type="ChEBI" id="CHEBI:73183"/>
        <dbReference type="EC" id="3.6.1.31"/>
    </reaction>
</comment>
<dbReference type="NCBIfam" id="TIGR03188">
    <property type="entry name" value="histidine_hisI"/>
    <property type="match status" value="1"/>
</dbReference>
<dbReference type="GO" id="GO:0004636">
    <property type="term" value="F:phosphoribosyl-ATP diphosphatase activity"/>
    <property type="evidence" value="ECO:0007669"/>
    <property type="project" value="UniProtKB-UniRule"/>
</dbReference>
<dbReference type="Pfam" id="PF01502">
    <property type="entry name" value="PRA-CH"/>
    <property type="match status" value="1"/>
</dbReference>
<dbReference type="Pfam" id="PF01503">
    <property type="entry name" value="PRA-PH"/>
    <property type="match status" value="1"/>
</dbReference>
<dbReference type="InterPro" id="IPR021130">
    <property type="entry name" value="PRib-ATP_PPHydrolase-like"/>
</dbReference>
<keyword evidence="12 15" id="KW-0067">ATP-binding</keyword>
<dbReference type="FunFam" id="3.10.20.810:FF:000001">
    <property type="entry name" value="Histidine biosynthesis bifunctional protein HisIE"/>
    <property type="match status" value="1"/>
</dbReference>
<comment type="subcellular location">
    <subcellularLocation>
        <location evidence="3 15">Cytoplasm</location>
    </subcellularLocation>
</comment>
<evidence type="ECO:0000256" key="14">
    <source>
        <dbReference type="ARBA" id="ARBA00023268"/>
    </source>
</evidence>
<keyword evidence="10 15" id="KW-0547">Nucleotide-binding</keyword>
<dbReference type="EMBL" id="PDKR01000001">
    <property type="protein sequence ID" value="PPI88871.1"/>
    <property type="molecule type" value="Genomic_DNA"/>
</dbReference>
<evidence type="ECO:0000256" key="8">
    <source>
        <dbReference type="ARBA" id="ARBA00022490"/>
    </source>
</evidence>
<dbReference type="Proteomes" id="UP000295937">
    <property type="component" value="Unassembled WGS sequence"/>
</dbReference>
<keyword evidence="11 15" id="KW-0378">Hydrolase</keyword>
<dbReference type="UniPathway" id="UPA00031">
    <property type="reaction ID" value="UER00007"/>
</dbReference>
<dbReference type="HAMAP" id="MF_01019">
    <property type="entry name" value="HisIE"/>
    <property type="match status" value="1"/>
</dbReference>
<comment type="pathway">
    <text evidence="5 15">Amino-acid biosynthesis; L-histidine biosynthesis; L-histidine from 5-phospho-alpha-D-ribose 1-diphosphate: step 2/9.</text>
</comment>
<evidence type="ECO:0000259" key="16">
    <source>
        <dbReference type="Pfam" id="PF01502"/>
    </source>
</evidence>
<sequence>MLNKEQISYLDWKKTHGMIPTIIQHHISSQVLMHGYMNRQSLEKSLEEGNVTFFSRTKNCLWTKGKISGNLLKLINITMDCDNDTLLILANPVGPTCHLGYSSCFSIKETNSVFLYKLERLIAERKNSNPKFSYTAKLYNNGTQRIAQKVGEEGIESALAAVLNNRQELINEASDLVYHLLVLLQDQNLDLDIIINNLRKRYTSTII</sequence>
<comment type="pathway">
    <text evidence="4 15">Amino-acid biosynthesis; L-histidine biosynthesis; L-histidine from 5-phospho-alpha-D-ribose 1-diphosphate: step 3/9.</text>
</comment>
<reference evidence="17 18" key="1">
    <citation type="journal article" date="2018" name="Genome Biol. Evol.">
        <title>Cladogenesis and Genomic Streamlining in Extracellular Endosymbionts of Tropical Stink Bugs.</title>
        <authorList>
            <person name="Otero-Bravo A."/>
            <person name="Goffredi S."/>
            <person name="Sabree Z.L."/>
        </authorList>
    </citation>
    <scope>NUCLEOTIDE SEQUENCE [LARGE SCALE GENOMIC DNA]</scope>
    <source>
        <strain evidence="17 18">SoEO</strain>
    </source>
</reference>
<dbReference type="Gene3D" id="3.10.20.810">
    <property type="entry name" value="Phosphoribosyl-AMP cyclohydrolase"/>
    <property type="match status" value="1"/>
</dbReference>
<dbReference type="OrthoDB" id="9795769at2"/>
<evidence type="ECO:0000256" key="2">
    <source>
        <dbReference type="ARBA" id="ARBA00001460"/>
    </source>
</evidence>
<evidence type="ECO:0000256" key="11">
    <source>
        <dbReference type="ARBA" id="ARBA00022801"/>
    </source>
</evidence>
<evidence type="ECO:0000256" key="15">
    <source>
        <dbReference type="HAMAP-Rule" id="MF_01019"/>
    </source>
</evidence>
<dbReference type="RefSeq" id="WP_136132297.1">
    <property type="nucleotide sequence ID" value="NZ_PDKR01000001.1"/>
</dbReference>
<dbReference type="SUPFAM" id="SSF101386">
    <property type="entry name" value="all-alpha NTP pyrophosphatases"/>
    <property type="match status" value="1"/>
</dbReference>
<evidence type="ECO:0000256" key="6">
    <source>
        <dbReference type="ARBA" id="ARBA00007731"/>
    </source>
</evidence>
<organism evidence="17 18">
    <name type="scientific">Candidatus Pantoea edessiphila</name>
    <dbReference type="NCBI Taxonomy" id="2044610"/>
    <lineage>
        <taxon>Bacteria</taxon>
        <taxon>Pseudomonadati</taxon>
        <taxon>Pseudomonadota</taxon>
        <taxon>Gammaproteobacteria</taxon>
        <taxon>Enterobacterales</taxon>
        <taxon>Erwiniaceae</taxon>
        <taxon>Pantoea</taxon>
    </lineage>
</organism>
<evidence type="ECO:0000313" key="18">
    <source>
        <dbReference type="Proteomes" id="UP000295937"/>
    </source>
</evidence>
<dbReference type="GO" id="GO:0000105">
    <property type="term" value="P:L-histidine biosynthetic process"/>
    <property type="evidence" value="ECO:0007669"/>
    <property type="project" value="UniProtKB-UniRule"/>
</dbReference>
<dbReference type="GO" id="GO:0005524">
    <property type="term" value="F:ATP binding"/>
    <property type="evidence" value="ECO:0007669"/>
    <property type="project" value="UniProtKB-KW"/>
</dbReference>
<dbReference type="GO" id="GO:0005737">
    <property type="term" value="C:cytoplasm"/>
    <property type="evidence" value="ECO:0007669"/>
    <property type="project" value="UniProtKB-SubCell"/>
</dbReference>
<dbReference type="Gene3D" id="1.10.287.1080">
    <property type="entry name" value="MazG-like"/>
    <property type="match status" value="1"/>
</dbReference>
<keyword evidence="9 15" id="KW-0028">Amino-acid biosynthesis</keyword>
<gene>
    <name evidence="15" type="primary">hisI</name>
    <name evidence="15" type="synonym">hisIE</name>
    <name evidence="17" type="ORF">CRV09_01005</name>
</gene>
<feature type="region of interest" description="Phosphoribosyl-ATP pyrophosphohydrolase" evidence="15">
    <location>
        <begin position="115"/>
        <end position="207"/>
    </location>
</feature>
<protein>
    <recommendedName>
        <fullName evidence="15">Histidine biosynthesis bifunctional protein HisIE</fullName>
    </recommendedName>
    <domain>
        <recommendedName>
            <fullName evidence="15">Phosphoribosyl-AMP cyclohydrolase</fullName>
            <shortName evidence="15">PRA-CH</shortName>
            <ecNumber evidence="15">3.5.4.19</ecNumber>
        </recommendedName>
    </domain>
    <domain>
        <recommendedName>
            <fullName evidence="15">Phosphoribosyl-ATP pyrophosphatase</fullName>
            <shortName evidence="15">PRA-PH</shortName>
            <ecNumber evidence="15">3.6.1.31</ecNumber>
        </recommendedName>
    </domain>
</protein>
<comment type="similarity">
    <text evidence="6 15">In the C-terminal section; belongs to the PRA-PH family.</text>
</comment>
<evidence type="ECO:0000256" key="9">
    <source>
        <dbReference type="ARBA" id="ARBA00022605"/>
    </source>
</evidence>
<dbReference type="SUPFAM" id="SSF141734">
    <property type="entry name" value="HisI-like"/>
    <property type="match status" value="1"/>
</dbReference>
<name>A0A2P5T2Q6_9GAMM</name>
<dbReference type="EC" id="3.6.1.31" evidence="15"/>
<evidence type="ECO:0000256" key="12">
    <source>
        <dbReference type="ARBA" id="ARBA00022840"/>
    </source>
</evidence>
<dbReference type="FunFam" id="1.10.287.1080:FF:000002">
    <property type="entry name" value="Histidine biosynthesis bifunctional protein HisIE"/>
    <property type="match status" value="1"/>
</dbReference>
<dbReference type="InterPro" id="IPR008179">
    <property type="entry name" value="HisE"/>
</dbReference>
<dbReference type="PANTHER" id="PTHR42945:SF9">
    <property type="entry name" value="HISTIDINE BIOSYNTHESIS BIFUNCTIONAL PROTEIN HISIE"/>
    <property type="match status" value="1"/>
</dbReference>
<dbReference type="InterPro" id="IPR002496">
    <property type="entry name" value="PRib_AMP_CycHydrolase_dom"/>
</dbReference>
<comment type="similarity">
    <text evidence="7 15">In the N-terminal section; belongs to the PRA-CH family.</text>
</comment>
<evidence type="ECO:0000256" key="10">
    <source>
        <dbReference type="ARBA" id="ARBA00022741"/>
    </source>
</evidence>
<evidence type="ECO:0000256" key="13">
    <source>
        <dbReference type="ARBA" id="ARBA00023102"/>
    </source>
</evidence>
<keyword evidence="13 15" id="KW-0368">Histidine biosynthesis</keyword>
<dbReference type="AlphaFoldDB" id="A0A2P5T2Q6"/>
<comment type="caution">
    <text evidence="17">The sequence shown here is derived from an EMBL/GenBank/DDBJ whole genome shotgun (WGS) entry which is preliminary data.</text>
</comment>
<evidence type="ECO:0000313" key="17">
    <source>
        <dbReference type="EMBL" id="PPI88871.1"/>
    </source>
</evidence>
<accession>A0A2P5T2Q6</accession>
<dbReference type="CDD" id="cd11534">
    <property type="entry name" value="NTP-PPase_HisIE_like"/>
    <property type="match status" value="1"/>
</dbReference>
<dbReference type="InterPro" id="IPR023019">
    <property type="entry name" value="His_synth_HisIE"/>
</dbReference>
<feature type="domain" description="Phosphoribosyl-AMP cyclohydrolase" evidence="16">
    <location>
        <begin position="33"/>
        <end position="105"/>
    </location>
</feature>